<feature type="transmembrane region" description="Helical" evidence="1">
    <location>
        <begin position="141"/>
        <end position="161"/>
    </location>
</feature>
<sequence length="190" mass="21288">MSTSPVTLMVARRVADGRYQDLMVWLREGEQLATDFPGYLGSGVLAPPPDDNEFQIIFRFANEHTLHAWEHSASRTAWLARGSDLFAHPKEHRVSGIEGWFGAVGQRPPRWKQAVAIWLAFFPVSLLFNFVLGPLLGELSLLPRVLISTLCLTPLMVYFFIPLSTRLLANWLNSTPARPLPAKLPATQNP</sequence>
<keyword evidence="1" id="KW-0812">Transmembrane</keyword>
<organism evidence="3 4">
    <name type="scientific">Pseudomonas arsenicoxydans</name>
    <dbReference type="NCBI Taxonomy" id="702115"/>
    <lineage>
        <taxon>Bacteria</taxon>
        <taxon>Pseudomonadati</taxon>
        <taxon>Pseudomonadota</taxon>
        <taxon>Gammaproteobacteria</taxon>
        <taxon>Pseudomonadales</taxon>
        <taxon>Pseudomonadaceae</taxon>
        <taxon>Pseudomonas</taxon>
    </lineage>
</organism>
<feature type="transmembrane region" description="Helical" evidence="1">
    <location>
        <begin position="115"/>
        <end position="135"/>
    </location>
</feature>
<name>A0A1H0AHZ3_9PSED</name>
<dbReference type="AlphaFoldDB" id="A0A1H0AHZ3"/>
<dbReference type="InterPro" id="IPR007138">
    <property type="entry name" value="ABM_dom"/>
</dbReference>
<protein>
    <recommendedName>
        <fullName evidence="2">ABM domain-containing protein</fullName>
    </recommendedName>
</protein>
<evidence type="ECO:0000256" key="1">
    <source>
        <dbReference type="SAM" id="Phobius"/>
    </source>
</evidence>
<dbReference type="EMBL" id="LT629705">
    <property type="protein sequence ID" value="SDN33099.1"/>
    <property type="molecule type" value="Genomic_DNA"/>
</dbReference>
<evidence type="ECO:0000313" key="3">
    <source>
        <dbReference type="EMBL" id="SDN33099.1"/>
    </source>
</evidence>
<keyword evidence="1" id="KW-1133">Transmembrane helix</keyword>
<evidence type="ECO:0000259" key="2">
    <source>
        <dbReference type="PROSITE" id="PS51725"/>
    </source>
</evidence>
<proteinExistence type="predicted"/>
<dbReference type="OrthoDB" id="6986893at2"/>
<reference evidence="3 4" key="1">
    <citation type="submission" date="2016-10" db="EMBL/GenBank/DDBJ databases">
        <authorList>
            <person name="de Groot N.N."/>
        </authorList>
    </citation>
    <scope>NUCLEOTIDE SEQUENCE [LARGE SCALE GENOMIC DNA]</scope>
    <source>
        <strain evidence="3 4">CECT 7543</strain>
    </source>
</reference>
<dbReference type="InterPro" id="IPR011008">
    <property type="entry name" value="Dimeric_a/b-barrel"/>
</dbReference>
<keyword evidence="1" id="KW-0472">Membrane</keyword>
<dbReference type="RefSeq" id="WP_090175404.1">
    <property type="nucleotide sequence ID" value="NZ_LT629705.1"/>
</dbReference>
<gene>
    <name evidence="3" type="ORF">SAMN04489798_0011</name>
</gene>
<dbReference type="PANTHER" id="PTHR40057:SF1">
    <property type="entry name" value="SLR1162 PROTEIN"/>
    <property type="match status" value="1"/>
</dbReference>
<dbReference type="InterPro" id="IPR038762">
    <property type="entry name" value="ABM_predict"/>
</dbReference>
<dbReference type="PROSITE" id="PS51725">
    <property type="entry name" value="ABM"/>
    <property type="match status" value="1"/>
</dbReference>
<dbReference type="SUPFAM" id="SSF54909">
    <property type="entry name" value="Dimeric alpha+beta barrel"/>
    <property type="match status" value="1"/>
</dbReference>
<accession>A0A1H0AHZ3</accession>
<evidence type="ECO:0000313" key="4">
    <source>
        <dbReference type="Proteomes" id="UP000198827"/>
    </source>
</evidence>
<dbReference type="PANTHER" id="PTHR40057">
    <property type="entry name" value="SLR1162 PROTEIN"/>
    <property type="match status" value="1"/>
</dbReference>
<dbReference type="Gene3D" id="3.30.70.100">
    <property type="match status" value="1"/>
</dbReference>
<dbReference type="Proteomes" id="UP000198827">
    <property type="component" value="Chromosome I"/>
</dbReference>
<feature type="domain" description="ABM" evidence="2">
    <location>
        <begin position="6"/>
        <end position="94"/>
    </location>
</feature>